<organism evidence="4 5">
    <name type="scientific">Saccoglossus kowalevskii</name>
    <name type="common">Acorn worm</name>
    <dbReference type="NCBI Taxonomy" id="10224"/>
    <lineage>
        <taxon>Eukaryota</taxon>
        <taxon>Metazoa</taxon>
        <taxon>Hemichordata</taxon>
        <taxon>Enteropneusta</taxon>
        <taxon>Harrimaniidae</taxon>
        <taxon>Saccoglossus</taxon>
    </lineage>
</organism>
<protein>
    <submittedName>
        <fullName evidence="5">Coiled-coil domain-containing protein 149-B-like</fullName>
    </submittedName>
</protein>
<dbReference type="RefSeq" id="XP_006822503.1">
    <property type="nucleotide sequence ID" value="XM_006822440.1"/>
</dbReference>
<evidence type="ECO:0000313" key="4">
    <source>
        <dbReference type="Proteomes" id="UP000694865"/>
    </source>
</evidence>
<evidence type="ECO:0000256" key="3">
    <source>
        <dbReference type="SAM" id="Coils"/>
    </source>
</evidence>
<dbReference type="PANTHER" id="PTHR21682">
    <property type="entry name" value="COILED-COIL DOMAIN-CONTAINING PROTEIN 149"/>
    <property type="match status" value="1"/>
</dbReference>
<evidence type="ECO:0000256" key="2">
    <source>
        <dbReference type="ARBA" id="ARBA00023054"/>
    </source>
</evidence>
<accession>A0ABM0MR62</accession>
<dbReference type="Pfam" id="PF09789">
    <property type="entry name" value="CC149"/>
    <property type="match status" value="1"/>
</dbReference>
<name>A0ABM0MR62_SACKO</name>
<dbReference type="Proteomes" id="UP000694865">
    <property type="component" value="Unplaced"/>
</dbReference>
<comment type="similarity">
    <text evidence="1">Belongs to the CCDC149 family.</text>
</comment>
<reference evidence="5" key="1">
    <citation type="submission" date="2025-08" db="UniProtKB">
        <authorList>
            <consortium name="RefSeq"/>
        </authorList>
    </citation>
    <scope>IDENTIFICATION</scope>
    <source>
        <tissue evidence="5">Testes</tissue>
    </source>
</reference>
<feature type="coiled-coil region" evidence="3">
    <location>
        <begin position="42"/>
        <end position="174"/>
    </location>
</feature>
<evidence type="ECO:0000256" key="1">
    <source>
        <dbReference type="ARBA" id="ARBA00005872"/>
    </source>
</evidence>
<feature type="non-terminal residue" evidence="5">
    <location>
        <position position="224"/>
    </location>
</feature>
<gene>
    <name evidence="5" type="primary">LOC102806566</name>
</gene>
<keyword evidence="2 3" id="KW-0175">Coiled coil</keyword>
<sequence>MSKKHLSVKSDRDWQALCSEFNVCKRRLRSKEEGLLILSKELDTIRKERDEYKLMAEQLREKYHGQKRKYEERERALGLWSPDNDHVAERRSQSLAQLLCEARAQNKKLQFEAEELRQKMSEAHGDIKLLRESIARQRVGDEGVGARHFPAHEREELVKQIEELREQATILERDLLGKVDDEQEILTEKEYYRLRAERINQELNYILGGDEKRIVDIDALVMEN</sequence>
<proteinExistence type="inferred from homology"/>
<keyword evidence="4" id="KW-1185">Reference proteome</keyword>
<evidence type="ECO:0000313" key="5">
    <source>
        <dbReference type="RefSeq" id="XP_006822503.1"/>
    </source>
</evidence>
<dbReference type="PANTHER" id="PTHR21682:SF2">
    <property type="entry name" value="COILED-COIL DOMAIN-CONTAINING PROTEIN 149"/>
    <property type="match status" value="1"/>
</dbReference>
<dbReference type="GeneID" id="102806566"/>
<dbReference type="InterPro" id="IPR019179">
    <property type="entry name" value="CC149"/>
</dbReference>